<evidence type="ECO:0000256" key="1">
    <source>
        <dbReference type="ARBA" id="ARBA00005519"/>
    </source>
</evidence>
<dbReference type="GO" id="GO:0008810">
    <property type="term" value="F:cellulase activity"/>
    <property type="evidence" value="ECO:0007669"/>
    <property type="project" value="InterPro"/>
</dbReference>
<evidence type="ECO:0000256" key="4">
    <source>
        <dbReference type="ARBA" id="ARBA00041304"/>
    </source>
</evidence>
<keyword evidence="6" id="KW-0378">Hydrolase</keyword>
<keyword evidence="6" id="KW-0624">Polysaccharide degradation</keyword>
<dbReference type="AlphaFoldDB" id="A0AAN6EW05"/>
<keyword evidence="6" id="KW-0326">Glycosidase</keyword>
<accession>A0AAN6EW05</accession>
<feature type="transmembrane region" description="Helical" evidence="7">
    <location>
        <begin position="6"/>
        <end position="29"/>
    </location>
</feature>
<dbReference type="PANTHER" id="PTHR34002:SF9">
    <property type="entry name" value="XYLOGLUCAN-SPECIFIC ENDO-BETA-1,4-GLUCANASE A"/>
    <property type="match status" value="1"/>
</dbReference>
<dbReference type="PANTHER" id="PTHR34002">
    <property type="entry name" value="BLR1656 PROTEIN"/>
    <property type="match status" value="1"/>
</dbReference>
<reference evidence="8" key="1">
    <citation type="submission" date="2023-01" db="EMBL/GenBank/DDBJ databases">
        <title>Exophiala dermititidis isolated from Cystic Fibrosis Patient.</title>
        <authorList>
            <person name="Kurbessoian T."/>
            <person name="Crocker A."/>
            <person name="Murante D."/>
            <person name="Hogan D.A."/>
            <person name="Stajich J.E."/>
        </authorList>
    </citation>
    <scope>NUCLEOTIDE SEQUENCE</scope>
    <source>
        <strain evidence="8">Ex8</strain>
    </source>
</reference>
<gene>
    <name evidence="8" type="ORF">HRR80_003775</name>
</gene>
<evidence type="ECO:0000256" key="6">
    <source>
        <dbReference type="RuleBase" id="RU361163"/>
    </source>
</evidence>
<keyword evidence="7" id="KW-0472">Membrane</keyword>
<dbReference type="GO" id="GO:0000272">
    <property type="term" value="P:polysaccharide catabolic process"/>
    <property type="evidence" value="ECO:0007669"/>
    <property type="project" value="UniProtKB-KW"/>
</dbReference>
<evidence type="ECO:0000256" key="3">
    <source>
        <dbReference type="ARBA" id="ARBA00038882"/>
    </source>
</evidence>
<dbReference type="InterPro" id="IPR002594">
    <property type="entry name" value="GH12"/>
</dbReference>
<comment type="similarity">
    <text evidence="1 6">Belongs to the glycosyl hydrolase 12 (cellulase H) family.</text>
</comment>
<evidence type="ECO:0000256" key="7">
    <source>
        <dbReference type="SAM" id="Phobius"/>
    </source>
</evidence>
<dbReference type="InterPro" id="IPR013319">
    <property type="entry name" value="GH11/12"/>
</dbReference>
<name>A0AAN6EW05_EXODE</name>
<evidence type="ECO:0000256" key="2">
    <source>
        <dbReference type="ARBA" id="ARBA00037012"/>
    </source>
</evidence>
<dbReference type="EC" id="3.2.1.151" evidence="3"/>
<evidence type="ECO:0000256" key="5">
    <source>
        <dbReference type="ARBA" id="ARBA00043018"/>
    </source>
</evidence>
<comment type="catalytic activity">
    <reaction evidence="2">
        <text>xyloglucan + H2O = xyloglucan oligosaccharides.</text>
        <dbReference type="EC" id="3.2.1.151"/>
    </reaction>
</comment>
<comment type="caution">
    <text evidence="8">The sequence shown here is derived from an EMBL/GenBank/DDBJ whole genome shotgun (WGS) entry which is preliminary data.</text>
</comment>
<proteinExistence type="inferred from homology"/>
<dbReference type="Gene3D" id="2.60.120.180">
    <property type="match status" value="1"/>
</dbReference>
<keyword evidence="7" id="KW-0812">Transmembrane</keyword>
<dbReference type="Proteomes" id="UP001161757">
    <property type="component" value="Unassembled WGS sequence"/>
</dbReference>
<dbReference type="Pfam" id="PF01670">
    <property type="entry name" value="Glyco_hydro_12"/>
    <property type="match status" value="1"/>
</dbReference>
<keyword evidence="6" id="KW-0119">Carbohydrate metabolism</keyword>
<dbReference type="SUPFAM" id="SSF49899">
    <property type="entry name" value="Concanavalin A-like lectins/glucanases"/>
    <property type="match status" value="1"/>
</dbReference>
<sequence length="308" mass="33366">MGAKSIISYGFLVLPIAVTLGVLLGLQAFRESRGLPRPFVNNGIKTTTYCQIAFGITPDTNGEQYTLNPNQWGITDDYTDGGALCMNVTSFNNATYPTNTTAPEWSITWQFPQGPDTQPVHAFPNIKLDAEKVFPIQIEDVDRIDFEARWAYGVGDDKPDSTNAAALTDINLNSNVAIDMFLDSDPKNATDTNAAKYEVMIWLAAFGAATQPIGLAKGAVATQDINGTTFSLYYGQNSLEQSVLTWVASGTVQDFYADVGPLLQGLTGLGGPTVNDYLGYMAFGSEALYVESNVTFYNSHLSMEVVPK</sequence>
<evidence type="ECO:0000313" key="8">
    <source>
        <dbReference type="EMBL" id="KAJ8992676.1"/>
    </source>
</evidence>
<dbReference type="InterPro" id="IPR013320">
    <property type="entry name" value="ConA-like_dom_sf"/>
</dbReference>
<organism evidence="8 9">
    <name type="scientific">Exophiala dermatitidis</name>
    <name type="common">Black yeast-like fungus</name>
    <name type="synonym">Wangiella dermatitidis</name>
    <dbReference type="NCBI Taxonomy" id="5970"/>
    <lineage>
        <taxon>Eukaryota</taxon>
        <taxon>Fungi</taxon>
        <taxon>Dikarya</taxon>
        <taxon>Ascomycota</taxon>
        <taxon>Pezizomycotina</taxon>
        <taxon>Eurotiomycetes</taxon>
        <taxon>Chaetothyriomycetidae</taxon>
        <taxon>Chaetothyriales</taxon>
        <taxon>Herpotrichiellaceae</taxon>
        <taxon>Exophiala</taxon>
    </lineage>
</organism>
<evidence type="ECO:0000313" key="9">
    <source>
        <dbReference type="Proteomes" id="UP001161757"/>
    </source>
</evidence>
<dbReference type="EMBL" id="JAJGCB010000005">
    <property type="protein sequence ID" value="KAJ8992676.1"/>
    <property type="molecule type" value="Genomic_DNA"/>
</dbReference>
<protein>
    <recommendedName>
        <fullName evidence="3">xyloglucan-specific endo-beta-1,4-glucanase</fullName>
        <ecNumber evidence="3">3.2.1.151</ecNumber>
    </recommendedName>
    <alternativeName>
        <fullName evidence="4">Xyloglucanase A</fullName>
    </alternativeName>
    <alternativeName>
        <fullName evidence="5">Xyloglucanendohydrolase A</fullName>
    </alternativeName>
</protein>
<dbReference type="GO" id="GO:0033946">
    <property type="term" value="F:xyloglucan-specific endo-beta-1,4-glucanase activity"/>
    <property type="evidence" value="ECO:0007669"/>
    <property type="project" value="UniProtKB-EC"/>
</dbReference>
<keyword evidence="7" id="KW-1133">Transmembrane helix</keyword>